<reference evidence="1" key="2">
    <citation type="submission" date="2025-09" db="UniProtKB">
        <authorList>
            <consortium name="EnsemblPlants"/>
        </authorList>
    </citation>
    <scope>IDENTIFICATION</scope>
</reference>
<accession>A0ACD5Z572</accession>
<protein>
    <submittedName>
        <fullName evidence="1">Uncharacterized protein</fullName>
    </submittedName>
</protein>
<evidence type="ECO:0000313" key="1">
    <source>
        <dbReference type="EnsemblPlants" id="AVESA.00010b.r2.6CG1131250.1.CDS.1"/>
    </source>
</evidence>
<reference evidence="1" key="1">
    <citation type="submission" date="2021-05" db="EMBL/GenBank/DDBJ databases">
        <authorList>
            <person name="Scholz U."/>
            <person name="Mascher M."/>
            <person name="Fiebig A."/>
        </authorList>
    </citation>
    <scope>NUCLEOTIDE SEQUENCE [LARGE SCALE GENOMIC DNA]</scope>
</reference>
<dbReference type="Proteomes" id="UP001732700">
    <property type="component" value="Chromosome 6C"/>
</dbReference>
<evidence type="ECO:0000313" key="2">
    <source>
        <dbReference type="Proteomes" id="UP001732700"/>
    </source>
</evidence>
<name>A0ACD5Z572_AVESA</name>
<sequence length="114" mass="13014">MAADHTSGSSSGGDQDIAVMMKQMRIQEEDLDDVIFEQESPPPEIRWLVIATVYTDGEYSSLCFFKNMRSTWDLAQEVKISSLENNLHTFQFSCLGDRERVMDGGPWAFWGNRL</sequence>
<proteinExistence type="predicted"/>
<dbReference type="EnsemblPlants" id="AVESA.00010b.r2.6CG1131250.1">
    <property type="protein sequence ID" value="AVESA.00010b.r2.6CG1131250.1.CDS.1"/>
    <property type="gene ID" value="AVESA.00010b.r2.6CG1131250"/>
</dbReference>
<organism evidence="1 2">
    <name type="scientific">Avena sativa</name>
    <name type="common">Oat</name>
    <dbReference type="NCBI Taxonomy" id="4498"/>
    <lineage>
        <taxon>Eukaryota</taxon>
        <taxon>Viridiplantae</taxon>
        <taxon>Streptophyta</taxon>
        <taxon>Embryophyta</taxon>
        <taxon>Tracheophyta</taxon>
        <taxon>Spermatophyta</taxon>
        <taxon>Magnoliopsida</taxon>
        <taxon>Liliopsida</taxon>
        <taxon>Poales</taxon>
        <taxon>Poaceae</taxon>
        <taxon>BOP clade</taxon>
        <taxon>Pooideae</taxon>
        <taxon>Poodae</taxon>
        <taxon>Poeae</taxon>
        <taxon>Poeae Chloroplast Group 1 (Aveneae type)</taxon>
        <taxon>Aveninae</taxon>
        <taxon>Avena</taxon>
    </lineage>
</organism>
<keyword evidence="2" id="KW-1185">Reference proteome</keyword>